<evidence type="ECO:0000259" key="1">
    <source>
        <dbReference type="Pfam" id="PF09977"/>
    </source>
</evidence>
<dbReference type="RefSeq" id="WP_199045535.1">
    <property type="nucleotide sequence ID" value="NZ_JAELXT010000001.1"/>
</dbReference>
<feature type="domain" description="DUF2134" evidence="1">
    <location>
        <begin position="57"/>
        <end position="157"/>
    </location>
</feature>
<gene>
    <name evidence="2" type="ORF">JAO75_00010</name>
</gene>
<reference evidence="3" key="1">
    <citation type="submission" date="2020-12" db="EMBL/GenBank/DDBJ databases">
        <title>Hymenobacter sp.</title>
        <authorList>
            <person name="Kim M.K."/>
        </authorList>
    </citation>
    <scope>NUCLEOTIDE SEQUENCE [LARGE SCALE GENOMIC DNA]</scope>
    <source>
        <strain evidence="3">BT325</strain>
    </source>
</reference>
<evidence type="ECO:0000313" key="2">
    <source>
        <dbReference type="EMBL" id="MBJ6123775.1"/>
    </source>
</evidence>
<sequence>MRGFRRLGRAFKKNESGAAAILVGPALISLLGITAVSVDTMSAFTAKEQLLTTAQAAAAAAASAMPDKDRAIQAALTYAEENLKGAPSGTVVTSEDIQFGHWDKQTQTFTPGTYWQTANAIRVTASRTTSKGNAVPTIFGRVIGVDTLGDLAVTATATKFDALPCINALAETGVGLQIGADAKIEMGECPVHVQSASSNGLTTDSDSQITAAEVCLNGGYVQKSNSAINPMPGAGCKTVLPDPFADLPPPPTSGDECLFTNKPPINGEVLDLIQNAVYCGGLHIGAGSVVTLPPGVYTMRGGKLTVEDGATLKGDGVTIYLTGTDAVLDFKNGANIDLKAPSESSHAGILFFQDRNYGGLHRIGSHVNASLNGAVYLPEGTLNISGNSSLSAAPSCLMIVASRINIDADPSLVSNSSVTGPDASLCPLPPHTVRSRIVM</sequence>
<dbReference type="InterPro" id="IPR011050">
    <property type="entry name" value="Pectin_lyase_fold/virulence"/>
</dbReference>
<proteinExistence type="predicted"/>
<organism evidence="2 3">
    <name type="scientific">Microvirga splendida</name>
    <dbReference type="NCBI Taxonomy" id="2795727"/>
    <lineage>
        <taxon>Bacteria</taxon>
        <taxon>Pseudomonadati</taxon>
        <taxon>Pseudomonadota</taxon>
        <taxon>Alphaproteobacteria</taxon>
        <taxon>Hyphomicrobiales</taxon>
        <taxon>Methylobacteriaceae</taxon>
        <taxon>Microvirga</taxon>
    </lineage>
</organism>
<dbReference type="Pfam" id="PF09977">
    <property type="entry name" value="Tad_C"/>
    <property type="match status" value="1"/>
</dbReference>
<evidence type="ECO:0000313" key="3">
    <source>
        <dbReference type="Proteomes" id="UP000620670"/>
    </source>
</evidence>
<comment type="caution">
    <text evidence="2">The sequence shown here is derived from an EMBL/GenBank/DDBJ whole genome shotgun (WGS) entry which is preliminary data.</text>
</comment>
<keyword evidence="3" id="KW-1185">Reference proteome</keyword>
<accession>A0ABS0XUR2</accession>
<dbReference type="Proteomes" id="UP000620670">
    <property type="component" value="Unassembled WGS sequence"/>
</dbReference>
<dbReference type="InterPro" id="IPR018705">
    <property type="entry name" value="DUF2134_membrane"/>
</dbReference>
<dbReference type="EMBL" id="JAELXT010000001">
    <property type="protein sequence ID" value="MBJ6123775.1"/>
    <property type="molecule type" value="Genomic_DNA"/>
</dbReference>
<name>A0ABS0XUR2_9HYPH</name>
<dbReference type="Gene3D" id="2.160.20.20">
    <property type="match status" value="1"/>
</dbReference>
<dbReference type="InterPro" id="IPR012332">
    <property type="entry name" value="Autotransporter_pectin_lyase_C"/>
</dbReference>
<dbReference type="SUPFAM" id="SSF51126">
    <property type="entry name" value="Pectin lyase-like"/>
    <property type="match status" value="1"/>
</dbReference>
<protein>
    <recommendedName>
        <fullName evidence="1">DUF2134 domain-containing protein</fullName>
    </recommendedName>
</protein>